<keyword evidence="3" id="KW-1185">Reference proteome</keyword>
<organism evidence="2 3">
    <name type="scientific">Trifolium medium</name>
    <dbReference type="NCBI Taxonomy" id="97028"/>
    <lineage>
        <taxon>Eukaryota</taxon>
        <taxon>Viridiplantae</taxon>
        <taxon>Streptophyta</taxon>
        <taxon>Embryophyta</taxon>
        <taxon>Tracheophyta</taxon>
        <taxon>Spermatophyta</taxon>
        <taxon>Magnoliopsida</taxon>
        <taxon>eudicotyledons</taxon>
        <taxon>Gunneridae</taxon>
        <taxon>Pentapetalae</taxon>
        <taxon>rosids</taxon>
        <taxon>fabids</taxon>
        <taxon>Fabales</taxon>
        <taxon>Fabaceae</taxon>
        <taxon>Papilionoideae</taxon>
        <taxon>50 kb inversion clade</taxon>
        <taxon>NPAAA clade</taxon>
        <taxon>Hologalegina</taxon>
        <taxon>IRL clade</taxon>
        <taxon>Trifolieae</taxon>
        <taxon>Trifolium</taxon>
    </lineage>
</organism>
<accession>A0A392N2M9</accession>
<evidence type="ECO:0000313" key="2">
    <source>
        <dbReference type="EMBL" id="MCH94070.1"/>
    </source>
</evidence>
<evidence type="ECO:0000256" key="1">
    <source>
        <dbReference type="SAM" id="SignalP"/>
    </source>
</evidence>
<gene>
    <name evidence="2" type="ORF">A2U01_0015025</name>
</gene>
<dbReference type="AlphaFoldDB" id="A0A392N2M9"/>
<dbReference type="Proteomes" id="UP000265520">
    <property type="component" value="Unassembled WGS sequence"/>
</dbReference>
<sequence>MSGGMLKMWNAGLFNFKFSFTCVGFLGVCVEWKEEVTYIVDVYSPCNLAGGDFNAILNLEEAKVILDSVKELNSVNLLI</sequence>
<dbReference type="EMBL" id="LXQA010026411">
    <property type="protein sequence ID" value="MCH94070.1"/>
    <property type="molecule type" value="Genomic_DNA"/>
</dbReference>
<feature type="signal peptide" evidence="1">
    <location>
        <begin position="1"/>
        <end position="21"/>
    </location>
</feature>
<feature type="chain" id="PRO_5017330866" evidence="1">
    <location>
        <begin position="22"/>
        <end position="79"/>
    </location>
</feature>
<comment type="caution">
    <text evidence="2">The sequence shown here is derived from an EMBL/GenBank/DDBJ whole genome shotgun (WGS) entry which is preliminary data.</text>
</comment>
<proteinExistence type="predicted"/>
<reference evidence="2 3" key="1">
    <citation type="journal article" date="2018" name="Front. Plant Sci.">
        <title>Red Clover (Trifolium pratense) and Zigzag Clover (T. medium) - A Picture of Genomic Similarities and Differences.</title>
        <authorList>
            <person name="Dluhosova J."/>
            <person name="Istvanek J."/>
            <person name="Nedelnik J."/>
            <person name="Repkova J."/>
        </authorList>
    </citation>
    <scope>NUCLEOTIDE SEQUENCE [LARGE SCALE GENOMIC DNA]</scope>
    <source>
        <strain evidence="3">cv. 10/8</strain>
        <tissue evidence="2">Leaf</tissue>
    </source>
</reference>
<evidence type="ECO:0000313" key="3">
    <source>
        <dbReference type="Proteomes" id="UP000265520"/>
    </source>
</evidence>
<name>A0A392N2M9_9FABA</name>
<keyword evidence="1" id="KW-0732">Signal</keyword>
<protein>
    <submittedName>
        <fullName evidence="2">Uncharacterized protein</fullName>
    </submittedName>
</protein>